<dbReference type="GO" id="GO:0003824">
    <property type="term" value="F:catalytic activity"/>
    <property type="evidence" value="ECO:0007669"/>
    <property type="project" value="InterPro"/>
</dbReference>
<dbReference type="Gene3D" id="3.30.559.10">
    <property type="entry name" value="Chloramphenicol acetyltransferase-like domain"/>
    <property type="match status" value="1"/>
</dbReference>
<dbReference type="InterPro" id="IPR001242">
    <property type="entry name" value="Condensation_dom"/>
</dbReference>
<dbReference type="PANTHER" id="PTHR45527">
    <property type="entry name" value="NONRIBOSOMAL PEPTIDE SYNTHETASE"/>
    <property type="match status" value="1"/>
</dbReference>
<dbReference type="Gene3D" id="3.30.559.30">
    <property type="entry name" value="Nonribosomal peptide synthetase, condensation domain"/>
    <property type="match status" value="1"/>
</dbReference>
<feature type="domain" description="Condensation" evidence="1">
    <location>
        <begin position="21"/>
        <end position="286"/>
    </location>
</feature>
<organism evidence="2">
    <name type="scientific">Mycobacterium xenopi 4042</name>
    <dbReference type="NCBI Taxonomy" id="1299334"/>
    <lineage>
        <taxon>Bacteria</taxon>
        <taxon>Bacillati</taxon>
        <taxon>Actinomycetota</taxon>
        <taxon>Actinomycetes</taxon>
        <taxon>Mycobacteriales</taxon>
        <taxon>Mycobacteriaceae</taxon>
        <taxon>Mycobacterium</taxon>
    </lineage>
</organism>
<dbReference type="InterPro" id="IPR023213">
    <property type="entry name" value="CAT-like_dom_sf"/>
</dbReference>
<dbReference type="GO" id="GO:0008610">
    <property type="term" value="P:lipid biosynthetic process"/>
    <property type="evidence" value="ECO:0007669"/>
    <property type="project" value="UniProtKB-ARBA"/>
</dbReference>
<dbReference type="GO" id="GO:0043041">
    <property type="term" value="P:amino acid activation for nonribosomal peptide biosynthetic process"/>
    <property type="evidence" value="ECO:0007669"/>
    <property type="project" value="TreeGrafter"/>
</dbReference>
<evidence type="ECO:0000259" key="1">
    <source>
        <dbReference type="Pfam" id="PF00668"/>
    </source>
</evidence>
<reference evidence="2" key="1">
    <citation type="submission" date="2014-01" db="EMBL/GenBank/DDBJ databases">
        <authorList>
            <person name="Brown-Elliot B."/>
            <person name="Wallace R."/>
            <person name="Lenaerts A."/>
            <person name="Ordway D."/>
            <person name="DeGroote M.A."/>
            <person name="Parker T."/>
            <person name="Sizemore C."/>
            <person name="Tallon L.J."/>
            <person name="Sadzewicz L.K."/>
            <person name="Sengamalay N."/>
            <person name="Fraser C.M."/>
            <person name="Hine E."/>
            <person name="Shefchek K.A."/>
            <person name="Das S.P."/>
            <person name="Tettelin H."/>
        </authorList>
    </citation>
    <scope>NUCLEOTIDE SEQUENCE [LARGE SCALE GENOMIC DNA]</scope>
    <source>
        <strain evidence="2">4042</strain>
    </source>
</reference>
<dbReference type="AlphaFoldDB" id="X8AN07"/>
<dbReference type="PATRIC" id="fig|1299334.3.peg.5453"/>
<evidence type="ECO:0000313" key="2">
    <source>
        <dbReference type="EMBL" id="EUA32994.1"/>
    </source>
</evidence>
<protein>
    <submittedName>
        <fullName evidence="2">Condensation domain protein</fullName>
    </submittedName>
</protein>
<sequence>MAPARLTQQQIDQLEQRYRIADVLPLTPLQQGLLFHASTAQGDDDLYVLQLELAVAGPLDPDRLRAAVQLVVSRHPNLVSRVCDQFDEPVQVILADPAPGWRYVEVDGGGVDEQIARLCAAERAAVRDLAEQPAFRVALIRIGDERHRIVVTVHHVVADGWSLPIVVQQMFVGYQGQRLPIPAPYRDFVAWLAGRDLDTARAAWREVFDGFDTPTLVSPPGRSGRGRRGVALFRVPAETTRAITALARASHTTVNTVLQAGFAQLLMLVTGHQDVAFGTTVSAGRPRWLAPRRWWVC</sequence>
<dbReference type="GO" id="GO:0031177">
    <property type="term" value="F:phosphopantetheine binding"/>
    <property type="evidence" value="ECO:0007669"/>
    <property type="project" value="TreeGrafter"/>
</dbReference>
<dbReference type="EMBL" id="JAOB01000050">
    <property type="protein sequence ID" value="EUA32994.1"/>
    <property type="molecule type" value="Genomic_DNA"/>
</dbReference>
<dbReference type="GO" id="GO:0044550">
    <property type="term" value="P:secondary metabolite biosynthetic process"/>
    <property type="evidence" value="ECO:0007669"/>
    <property type="project" value="TreeGrafter"/>
</dbReference>
<gene>
    <name evidence="2" type="ORF">I553_9028</name>
</gene>
<comment type="caution">
    <text evidence="2">The sequence shown here is derived from an EMBL/GenBank/DDBJ whole genome shotgun (WGS) entry which is preliminary data.</text>
</comment>
<accession>X8AN07</accession>
<dbReference type="GO" id="GO:0005737">
    <property type="term" value="C:cytoplasm"/>
    <property type="evidence" value="ECO:0007669"/>
    <property type="project" value="TreeGrafter"/>
</dbReference>
<dbReference type="PANTHER" id="PTHR45527:SF1">
    <property type="entry name" value="FATTY ACID SYNTHASE"/>
    <property type="match status" value="1"/>
</dbReference>
<proteinExistence type="predicted"/>
<dbReference type="Pfam" id="PF00668">
    <property type="entry name" value="Condensation"/>
    <property type="match status" value="1"/>
</dbReference>
<dbReference type="SUPFAM" id="SSF52777">
    <property type="entry name" value="CoA-dependent acyltransferases"/>
    <property type="match status" value="2"/>
</dbReference>
<name>X8AN07_MYCXE</name>